<evidence type="ECO:0000313" key="11">
    <source>
        <dbReference type="EMBL" id="KAJ8934522.1"/>
    </source>
</evidence>
<protein>
    <recommendedName>
        <fullName evidence="10">Cytochrome c oxidase subunit 4</fullName>
    </recommendedName>
</protein>
<name>A0AAV8X6V8_9CUCU</name>
<dbReference type="Proteomes" id="UP001162156">
    <property type="component" value="Unassembled WGS sequence"/>
</dbReference>
<sequence>MAGYFHHNRSKYWLERVGTREMVGFGMNGTPLYIDRADFPFPALRFKETTPEIQALYEKQKGDWKLLTLDEKKTLYRSNYGQTFAEFQAPASGEWMLVIGYGLMISSLGIWLFIWLKLFVIKDLPETFKPSLIRAQMRRMIDLQVNPIQGLASNWDYEKKDWKVKKWNTPPNPFIRCPDDE</sequence>
<comment type="caution">
    <text evidence="11">The sequence shown here is derived from an EMBL/GenBank/DDBJ whole genome shotgun (WGS) entry which is preliminary data.</text>
</comment>
<keyword evidence="12" id="KW-1185">Reference proteome</keyword>
<dbReference type="PANTHER" id="PTHR10707">
    <property type="entry name" value="CYTOCHROME C OXIDASE SUBUNIT IV"/>
    <property type="match status" value="1"/>
</dbReference>
<dbReference type="GO" id="GO:0045277">
    <property type="term" value="C:respiratory chain complex IV"/>
    <property type="evidence" value="ECO:0007669"/>
    <property type="project" value="InterPro"/>
</dbReference>
<comment type="pathway">
    <text evidence="10">Energy metabolism; oxidative phosphorylation.</text>
</comment>
<organism evidence="11 12">
    <name type="scientific">Rhamnusium bicolor</name>
    <dbReference type="NCBI Taxonomy" id="1586634"/>
    <lineage>
        <taxon>Eukaryota</taxon>
        <taxon>Metazoa</taxon>
        <taxon>Ecdysozoa</taxon>
        <taxon>Arthropoda</taxon>
        <taxon>Hexapoda</taxon>
        <taxon>Insecta</taxon>
        <taxon>Pterygota</taxon>
        <taxon>Neoptera</taxon>
        <taxon>Endopterygota</taxon>
        <taxon>Coleoptera</taxon>
        <taxon>Polyphaga</taxon>
        <taxon>Cucujiformia</taxon>
        <taxon>Chrysomeloidea</taxon>
        <taxon>Cerambycidae</taxon>
        <taxon>Lepturinae</taxon>
        <taxon>Rhagiini</taxon>
        <taxon>Rhamnusium</taxon>
    </lineage>
</organism>
<evidence type="ECO:0000256" key="1">
    <source>
        <dbReference type="ARBA" id="ARBA00004434"/>
    </source>
</evidence>
<dbReference type="GO" id="GO:0005743">
    <property type="term" value="C:mitochondrial inner membrane"/>
    <property type="evidence" value="ECO:0007669"/>
    <property type="project" value="UniProtKB-SubCell"/>
</dbReference>
<keyword evidence="9 10" id="KW-0472">Membrane</keyword>
<proteinExistence type="inferred from homology"/>
<evidence type="ECO:0000256" key="5">
    <source>
        <dbReference type="ARBA" id="ARBA00022946"/>
    </source>
</evidence>
<comment type="subcellular location">
    <subcellularLocation>
        <location evidence="1 10">Mitochondrion inner membrane</location>
        <topology evidence="1 10">Single-pass membrane protein</topology>
    </subcellularLocation>
</comment>
<reference evidence="11" key="1">
    <citation type="journal article" date="2023" name="Insect Mol. Biol.">
        <title>Genome sequencing provides insights into the evolution of gene families encoding plant cell wall-degrading enzymes in longhorned beetles.</title>
        <authorList>
            <person name="Shin N.R."/>
            <person name="Okamura Y."/>
            <person name="Kirsch R."/>
            <person name="Pauchet Y."/>
        </authorList>
    </citation>
    <scope>NUCLEOTIDE SEQUENCE</scope>
    <source>
        <strain evidence="11">RBIC_L_NR</strain>
    </source>
</reference>
<gene>
    <name evidence="11" type="ORF">NQ314_013305</name>
</gene>
<evidence type="ECO:0000256" key="8">
    <source>
        <dbReference type="ARBA" id="ARBA00023128"/>
    </source>
</evidence>
<dbReference type="GO" id="GO:0006123">
    <property type="term" value="P:mitochondrial electron transport, cytochrome c to oxygen"/>
    <property type="evidence" value="ECO:0007669"/>
    <property type="project" value="InterPro"/>
</dbReference>
<keyword evidence="7" id="KW-0560">Oxidoreductase</keyword>
<keyword evidence="6 10" id="KW-1133">Transmembrane helix</keyword>
<evidence type="ECO:0000256" key="9">
    <source>
        <dbReference type="ARBA" id="ARBA00023136"/>
    </source>
</evidence>
<dbReference type="InterPro" id="IPR013288">
    <property type="entry name" value="Cyt_c_oxidase_su4"/>
</dbReference>
<keyword evidence="3 10" id="KW-0812">Transmembrane</keyword>
<keyword evidence="5" id="KW-0809">Transit peptide</keyword>
<evidence type="ECO:0000256" key="7">
    <source>
        <dbReference type="ARBA" id="ARBA00023002"/>
    </source>
</evidence>
<comment type="similarity">
    <text evidence="2 10">Belongs to the cytochrome c oxidase IV family.</text>
</comment>
<comment type="function">
    <text evidence="10">Component of the cytochrome c oxidase, the last enzyme in the mitochondrial electron transport chain which drives oxidative phosphorylation.</text>
</comment>
<dbReference type="Gene3D" id="1.10.442.10">
    <property type="entry name" value="Cytochrome c oxidase subunit IV"/>
    <property type="match status" value="1"/>
</dbReference>
<accession>A0AAV8X6V8</accession>
<feature type="transmembrane region" description="Helical" evidence="10">
    <location>
        <begin position="95"/>
        <end position="116"/>
    </location>
</feature>
<dbReference type="Pfam" id="PF02936">
    <property type="entry name" value="COX4"/>
    <property type="match status" value="1"/>
</dbReference>
<evidence type="ECO:0000256" key="3">
    <source>
        <dbReference type="ARBA" id="ARBA00022692"/>
    </source>
</evidence>
<keyword evidence="4 10" id="KW-0999">Mitochondrion inner membrane</keyword>
<dbReference type="EMBL" id="JANEYF010003719">
    <property type="protein sequence ID" value="KAJ8934522.1"/>
    <property type="molecule type" value="Genomic_DNA"/>
</dbReference>
<evidence type="ECO:0000313" key="12">
    <source>
        <dbReference type="Proteomes" id="UP001162156"/>
    </source>
</evidence>
<dbReference type="CDD" id="cd00922">
    <property type="entry name" value="Cyt_c_Oxidase_IV"/>
    <property type="match status" value="1"/>
</dbReference>
<dbReference type="SUPFAM" id="SSF81406">
    <property type="entry name" value="Mitochondrial cytochrome c oxidase subunit IV"/>
    <property type="match status" value="1"/>
</dbReference>
<dbReference type="PRINTS" id="PR01873">
    <property type="entry name" value="CYTCOXIDASE4"/>
</dbReference>
<comment type="subunit">
    <text evidence="10">Component of the cytochrome c oxidase (complex IV, CIV), a multisubunit enzyme composed of 14 subunits.</text>
</comment>
<dbReference type="FunFam" id="1.10.442.10:FF:000001">
    <property type="entry name" value="Cytochrome c oxidase subunit 4 isoform 1"/>
    <property type="match status" value="1"/>
</dbReference>
<dbReference type="GO" id="GO:0016491">
    <property type="term" value="F:oxidoreductase activity"/>
    <property type="evidence" value="ECO:0007669"/>
    <property type="project" value="UniProtKB-KW"/>
</dbReference>
<evidence type="ECO:0000256" key="2">
    <source>
        <dbReference type="ARBA" id="ARBA00008135"/>
    </source>
</evidence>
<dbReference type="AlphaFoldDB" id="A0AAV8X6V8"/>
<dbReference type="InterPro" id="IPR004203">
    <property type="entry name" value="Cyt_c_oxidase_su4_fam"/>
</dbReference>
<evidence type="ECO:0000256" key="10">
    <source>
        <dbReference type="RuleBase" id="RU367145"/>
    </source>
</evidence>
<evidence type="ECO:0000256" key="4">
    <source>
        <dbReference type="ARBA" id="ARBA00022792"/>
    </source>
</evidence>
<dbReference type="InterPro" id="IPR036639">
    <property type="entry name" value="Cyt_c_oxidase_su4_sf"/>
</dbReference>
<keyword evidence="8 10" id="KW-0496">Mitochondrion</keyword>
<dbReference type="PANTHER" id="PTHR10707:SF10">
    <property type="entry name" value="CYTOCHROME C OXIDASE SUBUNIT 4"/>
    <property type="match status" value="1"/>
</dbReference>
<evidence type="ECO:0000256" key="6">
    <source>
        <dbReference type="ARBA" id="ARBA00022989"/>
    </source>
</evidence>